<dbReference type="PANTHER" id="PTHR31423:SF3">
    <property type="entry name" value="PROLYL-TRNA SYNTHETASE ASSOCIATED DOMAIN-CONTAINING PROTEIN 1-RELATED"/>
    <property type="match status" value="1"/>
</dbReference>
<evidence type="ECO:0000256" key="1">
    <source>
        <dbReference type="ARBA" id="ARBA00010201"/>
    </source>
</evidence>
<accession>A0A974BLV5</accession>
<comment type="similarity">
    <text evidence="1">Belongs to the PRORSD1 family.</text>
</comment>
<dbReference type="PANTHER" id="PTHR31423">
    <property type="entry name" value="YBAK DOMAIN-CONTAINING PROTEIN"/>
    <property type="match status" value="1"/>
</dbReference>
<proteinExistence type="inferred from homology"/>
<dbReference type="SUPFAM" id="SSF55826">
    <property type="entry name" value="YbaK/ProRS associated domain"/>
    <property type="match status" value="1"/>
</dbReference>
<evidence type="ECO:0000313" key="4">
    <source>
        <dbReference type="Proteomes" id="UP000611629"/>
    </source>
</evidence>
<dbReference type="InterPro" id="IPR036754">
    <property type="entry name" value="YbaK/aa-tRNA-synt-asso_dom_sf"/>
</dbReference>
<dbReference type="Gene3D" id="3.90.960.10">
    <property type="entry name" value="YbaK/aminoacyl-tRNA synthetase-associated domain"/>
    <property type="match status" value="1"/>
</dbReference>
<dbReference type="GO" id="GO:0002161">
    <property type="term" value="F:aminoacyl-tRNA deacylase activity"/>
    <property type="evidence" value="ECO:0007669"/>
    <property type="project" value="InterPro"/>
</dbReference>
<reference evidence="3" key="1">
    <citation type="submission" date="2020-07" db="EMBL/GenBank/DDBJ databases">
        <title>Genomic analysis of a strain of Sedimentibacter Hydroxybenzoicus DSM7310.</title>
        <authorList>
            <person name="Ma S."/>
        </authorList>
    </citation>
    <scope>NUCLEOTIDE SEQUENCE</scope>
    <source>
        <strain evidence="3">DSM 7310</strain>
    </source>
</reference>
<sequence length="180" mass="20315">MHKENTLFYNKPDDSGRLQKEIYTYDLLNKLNIRFAGIDHPEAKTIQDLGNTESLLGVSIAKNLFLCNSSKKDFYLLVMPGDKKFLTKDLSKQIGSSRLSFADGTYMEVFLNIAPGSLSVMGLMFDEKHKVKLVIDKDVLESEYFGCHPCVNTTSLKIKTSDIINVFLPYTGHEPVIVEL</sequence>
<name>A0A974BLV5_SEDHY</name>
<dbReference type="AlphaFoldDB" id="A0A974BLV5"/>
<dbReference type="InterPro" id="IPR007214">
    <property type="entry name" value="YbaK/aa-tRNA-synth-assoc-dom"/>
</dbReference>
<evidence type="ECO:0000313" key="3">
    <source>
        <dbReference type="EMBL" id="NYB75358.1"/>
    </source>
</evidence>
<gene>
    <name evidence="3" type="ORF">HZF24_14515</name>
</gene>
<dbReference type="RefSeq" id="WP_179239061.1">
    <property type="nucleotide sequence ID" value="NZ_JACBNQ010000020.1"/>
</dbReference>
<comment type="caution">
    <text evidence="3">The sequence shown here is derived from an EMBL/GenBank/DDBJ whole genome shotgun (WGS) entry which is preliminary data.</text>
</comment>
<dbReference type="Proteomes" id="UP000611629">
    <property type="component" value="Unassembled WGS sequence"/>
</dbReference>
<keyword evidence="4" id="KW-1185">Reference proteome</keyword>
<dbReference type="Pfam" id="PF04073">
    <property type="entry name" value="tRNA_edit"/>
    <property type="match status" value="1"/>
</dbReference>
<feature type="domain" description="YbaK/aminoacyl-tRNA synthetase-associated" evidence="2">
    <location>
        <begin position="40"/>
        <end position="164"/>
    </location>
</feature>
<organism evidence="3 4">
    <name type="scientific">Sedimentibacter hydroxybenzoicus DSM 7310</name>
    <dbReference type="NCBI Taxonomy" id="1123245"/>
    <lineage>
        <taxon>Bacteria</taxon>
        <taxon>Bacillati</taxon>
        <taxon>Bacillota</taxon>
        <taxon>Tissierellia</taxon>
        <taxon>Sedimentibacter</taxon>
    </lineage>
</organism>
<evidence type="ECO:0000259" key="2">
    <source>
        <dbReference type="Pfam" id="PF04073"/>
    </source>
</evidence>
<protein>
    <submittedName>
        <fullName evidence="3">Prolyl-tRNA synthetase associated domain-containing protein</fullName>
    </submittedName>
</protein>
<dbReference type="InterPro" id="IPR040285">
    <property type="entry name" value="ProX/PRXD1"/>
</dbReference>
<dbReference type="CDD" id="cd04335">
    <property type="entry name" value="PrdX_deacylase"/>
    <property type="match status" value="1"/>
</dbReference>
<dbReference type="EMBL" id="JACBNQ010000020">
    <property type="protein sequence ID" value="NYB75358.1"/>
    <property type="molecule type" value="Genomic_DNA"/>
</dbReference>